<name>A0ABX0ULX0_9BACT</name>
<evidence type="ECO:0000313" key="3">
    <source>
        <dbReference type="Proteomes" id="UP001179181"/>
    </source>
</evidence>
<keyword evidence="3" id="KW-1185">Reference proteome</keyword>
<gene>
    <name evidence="2" type="ORF">FHS68_002613</name>
</gene>
<accession>A0ABX0ULX0</accession>
<dbReference type="Pfam" id="PF00027">
    <property type="entry name" value="cNMP_binding"/>
    <property type="match status" value="1"/>
</dbReference>
<reference evidence="2 3" key="1">
    <citation type="submission" date="2020-03" db="EMBL/GenBank/DDBJ databases">
        <title>Genomic Encyclopedia of Type Strains, Phase IV (KMG-IV): sequencing the most valuable type-strain genomes for metagenomic binning, comparative biology and taxonomic classification.</title>
        <authorList>
            <person name="Goeker M."/>
        </authorList>
    </citation>
    <scope>NUCLEOTIDE SEQUENCE [LARGE SCALE GENOMIC DNA]</scope>
    <source>
        <strain evidence="2 3">DSM 102865</strain>
    </source>
</reference>
<dbReference type="Gene3D" id="2.60.120.10">
    <property type="entry name" value="Jelly Rolls"/>
    <property type="match status" value="1"/>
</dbReference>
<dbReference type="Proteomes" id="UP001179181">
    <property type="component" value="Unassembled WGS sequence"/>
</dbReference>
<proteinExistence type="predicted"/>
<dbReference type="CDD" id="cd00038">
    <property type="entry name" value="CAP_ED"/>
    <property type="match status" value="1"/>
</dbReference>
<comment type="caution">
    <text evidence="2">The sequence shown here is derived from an EMBL/GenBank/DDBJ whole genome shotgun (WGS) entry which is preliminary data.</text>
</comment>
<protein>
    <submittedName>
        <fullName evidence="2">CRP-like cAMP-binding protein</fullName>
    </submittedName>
</protein>
<feature type="domain" description="Cyclic nucleotide-binding" evidence="1">
    <location>
        <begin position="31"/>
        <end position="122"/>
    </location>
</feature>
<organism evidence="2 3">
    <name type="scientific">Dyadobacter arcticus</name>
    <dbReference type="NCBI Taxonomy" id="1078754"/>
    <lineage>
        <taxon>Bacteria</taxon>
        <taxon>Pseudomonadati</taxon>
        <taxon>Bacteroidota</taxon>
        <taxon>Cytophagia</taxon>
        <taxon>Cytophagales</taxon>
        <taxon>Spirosomataceae</taxon>
        <taxon>Dyadobacter</taxon>
    </lineage>
</organism>
<dbReference type="InterPro" id="IPR014710">
    <property type="entry name" value="RmlC-like_jellyroll"/>
</dbReference>
<evidence type="ECO:0000313" key="2">
    <source>
        <dbReference type="EMBL" id="NIJ53443.1"/>
    </source>
</evidence>
<dbReference type="InterPro" id="IPR000595">
    <property type="entry name" value="cNMP-bd_dom"/>
</dbReference>
<dbReference type="SUPFAM" id="SSF51206">
    <property type="entry name" value="cAMP-binding domain-like"/>
    <property type="match status" value="1"/>
</dbReference>
<sequence>MYSELISSLTGILPVNDAVRAQFLQKLKIINVRKGKLLLSEGDICDRLWFVKSGMVRGYQLSNSGEGLFEDVTEWFAKESDFFHAAESFVNQVPAKEYIEALESSTLIYISHRDLYQLYADHPEICCLGRIIAERALLAHKELLREMRMLSAPQKFEVFRSRSKELVARVPQKYIASYLGISENYVSKLKAKY</sequence>
<dbReference type="EMBL" id="JAASQJ010000002">
    <property type="protein sequence ID" value="NIJ53443.1"/>
    <property type="molecule type" value="Genomic_DNA"/>
</dbReference>
<dbReference type="InterPro" id="IPR018490">
    <property type="entry name" value="cNMP-bd_dom_sf"/>
</dbReference>
<dbReference type="RefSeq" id="WP_167270547.1">
    <property type="nucleotide sequence ID" value="NZ_JAASQJ010000002.1"/>
</dbReference>
<evidence type="ECO:0000259" key="1">
    <source>
        <dbReference type="Pfam" id="PF00027"/>
    </source>
</evidence>